<dbReference type="InterPro" id="IPR019700">
    <property type="entry name" value="Sigma-G_inhibitor_Gin"/>
</dbReference>
<proteinExistence type="predicted"/>
<reference evidence="1 2" key="1">
    <citation type="submission" date="2018-05" db="EMBL/GenBank/DDBJ databases">
        <title>Genomic Encyclopedia of Type Strains, Phase IV (KMG-IV): sequencing the most valuable type-strain genomes for metagenomic binning, comparative biology and taxonomic classification.</title>
        <authorList>
            <person name="Goeker M."/>
        </authorList>
    </citation>
    <scope>NUCLEOTIDE SEQUENCE [LARGE SCALE GENOMIC DNA]</scope>
    <source>
        <strain evidence="1 2">DSM 28556</strain>
    </source>
</reference>
<protein>
    <submittedName>
        <fullName evidence="1">Inhibitor of sigma-G Gin protein</fullName>
    </submittedName>
</protein>
<sequence length="57" mass="6867">MGQCVICEEEKAEGIHLYTLFICTTCEYNIIHTEVREEKYRYYVRKLKNMNQPSLFS</sequence>
<dbReference type="AlphaFoldDB" id="A0A2V3VI61"/>
<dbReference type="EMBL" id="QJJQ01000021">
    <property type="protein sequence ID" value="PXW81526.1"/>
    <property type="molecule type" value="Genomic_DNA"/>
</dbReference>
<evidence type="ECO:0000313" key="2">
    <source>
        <dbReference type="Proteomes" id="UP000247978"/>
    </source>
</evidence>
<comment type="caution">
    <text evidence="1">The sequence shown here is derived from an EMBL/GenBank/DDBJ whole genome shotgun (WGS) entry which is preliminary data.</text>
</comment>
<organism evidence="1 2">
    <name type="scientific">Pseudogracilibacillus auburnensis</name>
    <dbReference type="NCBI Taxonomy" id="1494959"/>
    <lineage>
        <taxon>Bacteria</taxon>
        <taxon>Bacillati</taxon>
        <taxon>Bacillota</taxon>
        <taxon>Bacilli</taxon>
        <taxon>Bacillales</taxon>
        <taxon>Bacillaceae</taxon>
        <taxon>Pseudogracilibacillus</taxon>
    </lineage>
</organism>
<accession>A0A2V3VI61</accession>
<evidence type="ECO:0000313" key="1">
    <source>
        <dbReference type="EMBL" id="PXW81526.1"/>
    </source>
</evidence>
<dbReference type="OrthoDB" id="2886653at2"/>
<gene>
    <name evidence="1" type="ORF">DFR56_12120</name>
</gene>
<dbReference type="Proteomes" id="UP000247978">
    <property type="component" value="Unassembled WGS sequence"/>
</dbReference>
<keyword evidence="2" id="KW-1185">Reference proteome</keyword>
<dbReference type="RefSeq" id="WP_110397293.1">
    <property type="nucleotide sequence ID" value="NZ_JADIJL010000023.1"/>
</dbReference>
<name>A0A2V3VI61_9BACI</name>
<dbReference type="Pfam" id="PF10764">
    <property type="entry name" value="Gin"/>
    <property type="match status" value="1"/>
</dbReference>